<evidence type="ECO:0000313" key="2">
    <source>
        <dbReference type="EMBL" id="EED12204.1"/>
    </source>
</evidence>
<keyword evidence="3" id="KW-1185">Reference proteome</keyword>
<proteinExistence type="predicted"/>
<evidence type="ECO:0000256" key="1">
    <source>
        <dbReference type="SAM" id="MobiDB-lite"/>
    </source>
</evidence>
<dbReference type="Proteomes" id="UP000001745">
    <property type="component" value="Unassembled WGS sequence"/>
</dbReference>
<dbReference type="VEuPathDB" id="FungiDB:TSTA_002700"/>
<sequence length="127" mass="13178">MPGASQSYSSTSSSTTFTSHSSTRTSRSASTPAAITDCPTSNGTTYTPGNPSSGNSIYQFTKKAADTTTDGTNLEQASLSTFNGSESRVGIQCTSVVHLMDTSCYAKNGTKTVKSMYNDVVVAMLTG</sequence>
<gene>
    <name evidence="2" type="ORF">TSTA_002700</name>
</gene>
<dbReference type="AlphaFoldDB" id="B8MS26"/>
<accession>B8MS26</accession>
<feature type="region of interest" description="Disordered" evidence="1">
    <location>
        <begin position="1"/>
        <end position="61"/>
    </location>
</feature>
<dbReference type="EMBL" id="EQ962660">
    <property type="protein sequence ID" value="EED12204.1"/>
    <property type="molecule type" value="Genomic_DNA"/>
</dbReference>
<name>B8MS26_TALSN</name>
<organism evidence="2 3">
    <name type="scientific">Talaromyces stipitatus (strain ATCC 10500 / CBS 375.48 / QM 6759 / NRRL 1006)</name>
    <name type="common">Penicillium stipitatum</name>
    <dbReference type="NCBI Taxonomy" id="441959"/>
    <lineage>
        <taxon>Eukaryota</taxon>
        <taxon>Fungi</taxon>
        <taxon>Dikarya</taxon>
        <taxon>Ascomycota</taxon>
        <taxon>Pezizomycotina</taxon>
        <taxon>Eurotiomycetes</taxon>
        <taxon>Eurotiomycetidae</taxon>
        <taxon>Eurotiales</taxon>
        <taxon>Trichocomaceae</taxon>
        <taxon>Talaromyces</taxon>
        <taxon>Talaromyces sect. Talaromyces</taxon>
    </lineage>
</organism>
<dbReference type="RefSeq" id="XP_002487858.1">
    <property type="nucleotide sequence ID" value="XM_002487813.1"/>
</dbReference>
<feature type="compositionally biased region" description="Low complexity" evidence="1">
    <location>
        <begin position="1"/>
        <end position="31"/>
    </location>
</feature>
<protein>
    <submittedName>
        <fullName evidence="2">Uncharacterized protein</fullName>
    </submittedName>
</protein>
<evidence type="ECO:0000313" key="3">
    <source>
        <dbReference type="Proteomes" id="UP000001745"/>
    </source>
</evidence>
<reference evidence="3" key="1">
    <citation type="journal article" date="2015" name="Genome Announc.">
        <title>Genome sequence of the AIDS-associated pathogen Penicillium marneffei (ATCC18224) and its near taxonomic relative Talaromyces stipitatus (ATCC10500).</title>
        <authorList>
            <person name="Nierman W.C."/>
            <person name="Fedorova-Abrams N.D."/>
            <person name="Andrianopoulos A."/>
        </authorList>
    </citation>
    <scope>NUCLEOTIDE SEQUENCE [LARGE SCALE GENOMIC DNA]</scope>
    <source>
        <strain evidence="3">ATCC 10500 / CBS 375.48 / QM 6759 / NRRL 1006</strain>
    </source>
</reference>
<feature type="compositionally biased region" description="Polar residues" evidence="1">
    <location>
        <begin position="38"/>
        <end position="59"/>
    </location>
</feature>
<dbReference type="GeneID" id="8102881"/>
<dbReference type="OrthoDB" id="5358884at2759"/>
<dbReference type="STRING" id="441959.B8MS26"/>
<dbReference type="InParanoid" id="B8MS26"/>
<dbReference type="HOGENOM" id="CLU_1971961_0_0_1"/>